<dbReference type="Proteomes" id="UP000014760">
    <property type="component" value="Unassembled WGS sequence"/>
</dbReference>
<proteinExistence type="predicted"/>
<evidence type="ECO:0000313" key="2">
    <source>
        <dbReference type="EnsemblMetazoa" id="CapteP198310"/>
    </source>
</evidence>
<dbReference type="HOGENOM" id="CLU_1671007_0_0_1"/>
<accession>R7UAV7</accession>
<dbReference type="AlphaFoldDB" id="R7UAV7"/>
<protein>
    <submittedName>
        <fullName evidence="1 2">Uncharacterized protein</fullName>
    </submittedName>
</protein>
<organism evidence="1">
    <name type="scientific">Capitella teleta</name>
    <name type="common">Polychaete worm</name>
    <dbReference type="NCBI Taxonomy" id="283909"/>
    <lineage>
        <taxon>Eukaryota</taxon>
        <taxon>Metazoa</taxon>
        <taxon>Spiralia</taxon>
        <taxon>Lophotrochozoa</taxon>
        <taxon>Annelida</taxon>
        <taxon>Polychaeta</taxon>
        <taxon>Sedentaria</taxon>
        <taxon>Scolecida</taxon>
        <taxon>Capitellidae</taxon>
        <taxon>Capitella</taxon>
    </lineage>
</organism>
<sequence length="158" mass="17902">MAGGRDGINPAVNKEDNTVMGWADIRRDTMGKWIAIFLWQDAGFRHSLYLTALRCLYKQRLIAFTAIEGEAFCENGMNYLYLKTHQDLIAAPRNHTRCLISPVSKELFCSFALSVLEVDGHTKPHVFYDLKAFPEDKFGDGDEFVDSAVRNLCLIGHK</sequence>
<reference evidence="2" key="3">
    <citation type="submission" date="2015-06" db="UniProtKB">
        <authorList>
            <consortium name="EnsemblMetazoa"/>
        </authorList>
    </citation>
    <scope>IDENTIFICATION</scope>
</reference>
<evidence type="ECO:0000313" key="1">
    <source>
        <dbReference type="EMBL" id="ELU03124.1"/>
    </source>
</evidence>
<gene>
    <name evidence="1" type="ORF">CAPTEDRAFT_198310</name>
</gene>
<evidence type="ECO:0000313" key="3">
    <source>
        <dbReference type="Proteomes" id="UP000014760"/>
    </source>
</evidence>
<dbReference type="EnsemblMetazoa" id="CapteT198310">
    <property type="protein sequence ID" value="CapteP198310"/>
    <property type="gene ID" value="CapteG198310"/>
</dbReference>
<keyword evidence="3" id="KW-1185">Reference proteome</keyword>
<reference evidence="1 3" key="2">
    <citation type="journal article" date="2013" name="Nature">
        <title>Insights into bilaterian evolution from three spiralian genomes.</title>
        <authorList>
            <person name="Simakov O."/>
            <person name="Marletaz F."/>
            <person name="Cho S.J."/>
            <person name="Edsinger-Gonzales E."/>
            <person name="Havlak P."/>
            <person name="Hellsten U."/>
            <person name="Kuo D.H."/>
            <person name="Larsson T."/>
            <person name="Lv J."/>
            <person name="Arendt D."/>
            <person name="Savage R."/>
            <person name="Osoegawa K."/>
            <person name="de Jong P."/>
            <person name="Grimwood J."/>
            <person name="Chapman J.A."/>
            <person name="Shapiro H."/>
            <person name="Aerts A."/>
            <person name="Otillar R.P."/>
            <person name="Terry A.Y."/>
            <person name="Boore J.L."/>
            <person name="Grigoriev I.V."/>
            <person name="Lindberg D.R."/>
            <person name="Seaver E.C."/>
            <person name="Weisblat D.A."/>
            <person name="Putnam N.H."/>
            <person name="Rokhsar D.S."/>
        </authorList>
    </citation>
    <scope>NUCLEOTIDE SEQUENCE</scope>
    <source>
        <strain evidence="1 3">I ESC-2004</strain>
    </source>
</reference>
<dbReference type="EMBL" id="AMQN01001515">
    <property type="status" value="NOT_ANNOTATED_CDS"/>
    <property type="molecule type" value="Genomic_DNA"/>
</dbReference>
<name>R7UAV7_CAPTE</name>
<dbReference type="EMBL" id="KB303456">
    <property type="protein sequence ID" value="ELU03124.1"/>
    <property type="molecule type" value="Genomic_DNA"/>
</dbReference>
<reference evidence="3" key="1">
    <citation type="submission" date="2012-12" db="EMBL/GenBank/DDBJ databases">
        <authorList>
            <person name="Hellsten U."/>
            <person name="Grimwood J."/>
            <person name="Chapman J.A."/>
            <person name="Shapiro H."/>
            <person name="Aerts A."/>
            <person name="Otillar R.P."/>
            <person name="Terry A.Y."/>
            <person name="Boore J.L."/>
            <person name="Simakov O."/>
            <person name="Marletaz F."/>
            <person name="Cho S.-J."/>
            <person name="Edsinger-Gonzales E."/>
            <person name="Havlak P."/>
            <person name="Kuo D.-H."/>
            <person name="Larsson T."/>
            <person name="Lv J."/>
            <person name="Arendt D."/>
            <person name="Savage R."/>
            <person name="Osoegawa K."/>
            <person name="de Jong P."/>
            <person name="Lindberg D.R."/>
            <person name="Seaver E.C."/>
            <person name="Weisblat D.A."/>
            <person name="Putnam N.H."/>
            <person name="Grigoriev I.V."/>
            <person name="Rokhsar D.S."/>
        </authorList>
    </citation>
    <scope>NUCLEOTIDE SEQUENCE</scope>
    <source>
        <strain evidence="3">I ESC-2004</strain>
    </source>
</reference>